<accession>A0A6A7BSC5</accession>
<feature type="compositionally biased region" description="Polar residues" evidence="20">
    <location>
        <begin position="223"/>
        <end position="232"/>
    </location>
</feature>
<dbReference type="GO" id="GO:0140680">
    <property type="term" value="F:histone H3K36me/H3K36me2 demethylase activity"/>
    <property type="evidence" value="ECO:0007669"/>
    <property type="project" value="UniProtKB-EC"/>
</dbReference>
<dbReference type="InterPro" id="IPR019786">
    <property type="entry name" value="Zinc_finger_PHD-type_CS"/>
</dbReference>
<feature type="compositionally biased region" description="Pro residues" evidence="20">
    <location>
        <begin position="946"/>
        <end position="956"/>
    </location>
</feature>
<comment type="cofactor">
    <cofactor evidence="1">
        <name>Fe(2+)</name>
        <dbReference type="ChEBI" id="CHEBI:29033"/>
    </cofactor>
</comment>
<dbReference type="Pfam" id="PF02373">
    <property type="entry name" value="JmjC"/>
    <property type="match status" value="1"/>
</dbReference>
<evidence type="ECO:0000256" key="7">
    <source>
        <dbReference type="ARBA" id="ARBA00022723"/>
    </source>
</evidence>
<dbReference type="PROSITE" id="PS50016">
    <property type="entry name" value="ZF_PHD_2"/>
    <property type="match status" value="1"/>
</dbReference>
<comment type="catalytic activity">
    <reaction evidence="18">
        <text>N(6),N(6)-dimethyl-L-lysyl(36)-[histone H3] + 2 2-oxoglutarate + 2 O2 = L-lysyl(36)-[histone H3] + 2 formaldehyde + 2 succinate + 2 CO2</text>
        <dbReference type="Rhea" id="RHEA:42032"/>
        <dbReference type="Rhea" id="RHEA-COMP:9785"/>
        <dbReference type="Rhea" id="RHEA-COMP:9787"/>
        <dbReference type="ChEBI" id="CHEBI:15379"/>
        <dbReference type="ChEBI" id="CHEBI:16526"/>
        <dbReference type="ChEBI" id="CHEBI:16810"/>
        <dbReference type="ChEBI" id="CHEBI:16842"/>
        <dbReference type="ChEBI" id="CHEBI:29969"/>
        <dbReference type="ChEBI" id="CHEBI:30031"/>
        <dbReference type="ChEBI" id="CHEBI:61976"/>
        <dbReference type="EC" id="1.14.11.27"/>
    </reaction>
</comment>
<evidence type="ECO:0000256" key="3">
    <source>
        <dbReference type="ARBA" id="ARBA00004123"/>
    </source>
</evidence>
<dbReference type="SMART" id="SM00249">
    <property type="entry name" value="PHD"/>
    <property type="match status" value="1"/>
</dbReference>
<organism evidence="23 24">
    <name type="scientific">Piedraia hortae CBS 480.64</name>
    <dbReference type="NCBI Taxonomy" id="1314780"/>
    <lineage>
        <taxon>Eukaryota</taxon>
        <taxon>Fungi</taxon>
        <taxon>Dikarya</taxon>
        <taxon>Ascomycota</taxon>
        <taxon>Pezizomycotina</taxon>
        <taxon>Dothideomycetes</taxon>
        <taxon>Dothideomycetidae</taxon>
        <taxon>Capnodiales</taxon>
        <taxon>Piedraiaceae</taxon>
        <taxon>Piedraia</taxon>
    </lineage>
</organism>
<dbReference type="PROSITE" id="PS51184">
    <property type="entry name" value="JMJC"/>
    <property type="match status" value="1"/>
</dbReference>
<dbReference type="Pfam" id="PF17811">
    <property type="entry name" value="JHD"/>
    <property type="match status" value="1"/>
</dbReference>
<dbReference type="InterPro" id="IPR019787">
    <property type="entry name" value="Znf_PHD-finger"/>
</dbReference>
<evidence type="ECO:0000256" key="14">
    <source>
        <dbReference type="ARBA" id="ARBA00023015"/>
    </source>
</evidence>
<evidence type="ECO:0000256" key="20">
    <source>
        <dbReference type="SAM" id="MobiDB-lite"/>
    </source>
</evidence>
<evidence type="ECO:0000256" key="1">
    <source>
        <dbReference type="ARBA" id="ARBA00001954"/>
    </source>
</evidence>
<dbReference type="CDD" id="cd00067">
    <property type="entry name" value="GAL4"/>
    <property type="match status" value="1"/>
</dbReference>
<feature type="region of interest" description="Disordered" evidence="20">
    <location>
        <begin position="1111"/>
        <end position="1194"/>
    </location>
</feature>
<feature type="region of interest" description="Disordered" evidence="20">
    <location>
        <begin position="1210"/>
        <end position="1373"/>
    </location>
</feature>
<reference evidence="23" key="1">
    <citation type="journal article" date="2020" name="Stud. Mycol.">
        <title>101 Dothideomycetes genomes: a test case for predicting lifestyles and emergence of pathogens.</title>
        <authorList>
            <person name="Haridas S."/>
            <person name="Albert R."/>
            <person name="Binder M."/>
            <person name="Bloem J."/>
            <person name="Labutti K."/>
            <person name="Salamov A."/>
            <person name="Andreopoulos B."/>
            <person name="Baker S."/>
            <person name="Barry K."/>
            <person name="Bills G."/>
            <person name="Bluhm B."/>
            <person name="Cannon C."/>
            <person name="Castanera R."/>
            <person name="Culley D."/>
            <person name="Daum C."/>
            <person name="Ezra D."/>
            <person name="Gonzalez J."/>
            <person name="Henrissat B."/>
            <person name="Kuo A."/>
            <person name="Liang C."/>
            <person name="Lipzen A."/>
            <person name="Lutzoni F."/>
            <person name="Magnuson J."/>
            <person name="Mondo S."/>
            <person name="Nolan M."/>
            <person name="Ohm R."/>
            <person name="Pangilinan J."/>
            <person name="Park H.-J."/>
            <person name="Ramirez L."/>
            <person name="Alfaro M."/>
            <person name="Sun H."/>
            <person name="Tritt A."/>
            <person name="Yoshinaga Y."/>
            <person name="Zwiers L.-H."/>
            <person name="Turgeon B."/>
            <person name="Goodwin S."/>
            <person name="Spatafora J."/>
            <person name="Crous P."/>
            <person name="Grigoriev I."/>
        </authorList>
    </citation>
    <scope>NUCLEOTIDE SEQUENCE</scope>
    <source>
        <strain evidence="23">CBS 480.64</strain>
    </source>
</reference>
<dbReference type="Pfam" id="PF00628">
    <property type="entry name" value="PHD"/>
    <property type="match status" value="1"/>
</dbReference>
<name>A0A6A7BSC5_9PEZI</name>
<evidence type="ECO:0000256" key="15">
    <source>
        <dbReference type="ARBA" id="ARBA00023163"/>
    </source>
</evidence>
<evidence type="ECO:0000259" key="21">
    <source>
        <dbReference type="PROSITE" id="PS50016"/>
    </source>
</evidence>
<gene>
    <name evidence="23" type="ORF">K470DRAFT_278922</name>
</gene>
<keyword evidence="24" id="KW-1185">Reference proteome</keyword>
<dbReference type="OrthoDB" id="5876800at2759"/>
<feature type="region of interest" description="Disordered" evidence="20">
    <location>
        <begin position="14"/>
        <end position="69"/>
    </location>
</feature>
<dbReference type="InterPro" id="IPR050690">
    <property type="entry name" value="JHDM1_Histone_Demethylase"/>
</dbReference>
<evidence type="ECO:0000256" key="5">
    <source>
        <dbReference type="ARBA" id="ARBA00013246"/>
    </source>
</evidence>
<protein>
    <recommendedName>
        <fullName evidence="6">JmjC domain-containing histone demethylation protein 1</fullName>
        <ecNumber evidence="5">1.14.11.27</ecNumber>
    </recommendedName>
    <alternativeName>
        <fullName evidence="17">[Histone-H3]-lysine-36 demethylase 1</fullName>
    </alternativeName>
</protein>
<keyword evidence="14" id="KW-0805">Transcription regulation</keyword>
<dbReference type="EC" id="1.14.11.27" evidence="5"/>
<comment type="similarity">
    <text evidence="4">Belongs to the JHDM1 histone demethylase family.</text>
</comment>
<evidence type="ECO:0000256" key="16">
    <source>
        <dbReference type="ARBA" id="ARBA00023242"/>
    </source>
</evidence>
<comment type="function">
    <text evidence="2">Histone demethylase that specifically demethylates 'Lys-36' of histone H3, thereby playing a central role in histone code.</text>
</comment>
<evidence type="ECO:0000256" key="12">
    <source>
        <dbReference type="ARBA" id="ARBA00023002"/>
    </source>
</evidence>
<dbReference type="GO" id="GO:0008270">
    <property type="term" value="F:zinc ion binding"/>
    <property type="evidence" value="ECO:0007669"/>
    <property type="project" value="UniProtKB-KW"/>
</dbReference>
<dbReference type="GO" id="GO:0005634">
    <property type="term" value="C:nucleus"/>
    <property type="evidence" value="ECO:0007669"/>
    <property type="project" value="UniProtKB-SubCell"/>
</dbReference>
<keyword evidence="16" id="KW-0539">Nucleus</keyword>
<evidence type="ECO:0000259" key="22">
    <source>
        <dbReference type="PROSITE" id="PS51184"/>
    </source>
</evidence>
<feature type="compositionally biased region" description="Basic and acidic residues" evidence="20">
    <location>
        <begin position="1165"/>
        <end position="1175"/>
    </location>
</feature>
<evidence type="ECO:0000256" key="11">
    <source>
        <dbReference type="ARBA" id="ARBA00022964"/>
    </source>
</evidence>
<keyword evidence="13" id="KW-0408">Iron</keyword>
<dbReference type="GO" id="GO:0000981">
    <property type="term" value="F:DNA-binding transcription factor activity, RNA polymerase II-specific"/>
    <property type="evidence" value="ECO:0007669"/>
    <property type="project" value="InterPro"/>
</dbReference>
<comment type="subcellular location">
    <subcellularLocation>
        <location evidence="3">Nucleus</location>
    </subcellularLocation>
</comment>
<feature type="region of interest" description="Disordered" evidence="20">
    <location>
        <begin position="223"/>
        <end position="303"/>
    </location>
</feature>
<evidence type="ECO:0000256" key="19">
    <source>
        <dbReference type="PROSITE-ProRule" id="PRU00146"/>
    </source>
</evidence>
<feature type="compositionally biased region" description="Basic residues" evidence="20">
    <location>
        <begin position="270"/>
        <end position="281"/>
    </location>
</feature>
<evidence type="ECO:0000313" key="23">
    <source>
        <dbReference type="EMBL" id="KAF2857972.1"/>
    </source>
</evidence>
<keyword evidence="9" id="KW-0862">Zinc</keyword>
<feature type="compositionally biased region" description="Basic and acidic residues" evidence="20">
    <location>
        <begin position="905"/>
        <end position="918"/>
    </location>
</feature>
<feature type="domain" description="JmjC" evidence="22">
    <location>
        <begin position="601"/>
        <end position="759"/>
    </location>
</feature>
<dbReference type="InterPro" id="IPR041070">
    <property type="entry name" value="JHD"/>
</dbReference>
<evidence type="ECO:0000256" key="18">
    <source>
        <dbReference type="ARBA" id="ARBA00047915"/>
    </source>
</evidence>
<feature type="compositionally biased region" description="Low complexity" evidence="20">
    <location>
        <begin position="957"/>
        <end position="970"/>
    </location>
</feature>
<keyword evidence="11" id="KW-0223">Dioxygenase</keyword>
<dbReference type="EMBL" id="MU006022">
    <property type="protein sequence ID" value="KAF2857972.1"/>
    <property type="molecule type" value="Genomic_DNA"/>
</dbReference>
<dbReference type="InterPro" id="IPR001138">
    <property type="entry name" value="Zn2Cys6_DnaBD"/>
</dbReference>
<dbReference type="PANTHER" id="PTHR23123">
    <property type="entry name" value="PHD/F-BOX CONTAINING PROTEIN"/>
    <property type="match status" value="1"/>
</dbReference>
<dbReference type="InterPro" id="IPR003347">
    <property type="entry name" value="JmjC_dom"/>
</dbReference>
<keyword evidence="10" id="KW-0156">Chromatin regulator</keyword>
<dbReference type="SUPFAM" id="SSF51197">
    <property type="entry name" value="Clavaminate synthase-like"/>
    <property type="match status" value="1"/>
</dbReference>
<keyword evidence="15" id="KW-0804">Transcription</keyword>
<evidence type="ECO:0000256" key="9">
    <source>
        <dbReference type="ARBA" id="ARBA00022833"/>
    </source>
</evidence>
<dbReference type="InterPro" id="IPR001965">
    <property type="entry name" value="Znf_PHD"/>
</dbReference>
<dbReference type="Gene3D" id="2.60.120.650">
    <property type="entry name" value="Cupin"/>
    <property type="match status" value="2"/>
</dbReference>
<dbReference type="InterPro" id="IPR011011">
    <property type="entry name" value="Znf_FYVE_PHD"/>
</dbReference>
<feature type="compositionally biased region" description="Polar residues" evidence="20">
    <location>
        <begin position="117"/>
        <end position="127"/>
    </location>
</feature>
<keyword evidence="7" id="KW-0479">Metal-binding</keyword>
<feature type="compositionally biased region" description="Basic and acidic residues" evidence="20">
    <location>
        <begin position="1236"/>
        <end position="1254"/>
    </location>
</feature>
<sequence length="1373" mass="152406">MAFYNPCFKPPACAPAQVPRTPSPPSAFVEPLSPKTIQEPLVSAPPHVATGSEASVDSTKPRAFSLGNDTIPQRRSSILVLADAALGSGAAQHLPPTFRGGCEPPHKRSRSEFYPAQQPNGSVSRPVTSYDGVQSYEKRVAEAELLLGFRNGGWSAGPVTVPSALRPHANSYPKDPFRVWPGTRPAPQPLLPAFEPIHSQCQNSAVQQHHAGEQYHELRQQNPGYGTWQVSPPRQPSHPNRAIQPEQESSHDTSFLGQIDDPAKGQHTSTRGRKGRPRAKTKGVAGTVVKRGGHGKRGPGPPKDAVHVLEAGYPLENGDTEHLHEQLPLLGEAAPPKPGGRQAKNKPVTVCAGCSNKKDRPMAGGDMDEWVWCNGCNNWFHIDCAGFKKAIQVRDVDKYFCSACEPTHGKTTYVRKSSRAHALVDYAELQRGVLKTSQDSAEHHYIQSIKDGSLYAFEQESFPRLAPEMVTRDFFEKSGVFLEPIVIPAELNPRPWHECADDRNHDGPKEADDGIMDELGTEDYEYETTQDVGQDRLGMVMPKGLTVRQVSNLVGPETPLNVIDVKTQNSGGPRWNLSRWADYYEDEGEDKIIRNVISLEVSHSKLGRLLQRPKVVRDIDLQDAVWPQAEREKGKWPKVQFYCLMSAADSYTDFHIDFGGSSVYYHILRGRKTFFFIPPKPKHLKAYEEWNDSHEQNHTFLPSVTKECYRVDLSEGDTMLIPSGWIHAVWTPATSLVIGGNFLTRMSYKNQFKVAEIEKANQTPMKFRYPHFQRVMWYAVLDYLQSDPLPAEVSRQFHEGRQFRRAKPIWQDFDETEDDGSSGTHNARYYSQAELDGLPDLVSFIFRTVLITRGQLEGTTADQARRVNASVPKGRGEPVEIAKTFAMWVAWKRGNEDPPAWAHPEALEGEPRKLSTRDMRELERKEPFTLWAKHSDALHVNGLANTPPPAPMPPSPTSRSRSSSIAQQPASVAPQNVYVVNPAGQHVSTPKTSFLGPRRVACDSCRKRRIKCKHKDLIIQGLGHSNGELYGSPPTEPNHAPRNGGHAVPGTNAYVSANIPMVMNGVPFSGDVPRRGRSKACLECRKSKRRCVHDENGNVDPFKAVEIPIQRDAPKRSLEDGSQFTFSNSDGVQPPNYEVGQAGMLMSGASAPPSERPLDGPQFDLRPDLLSRDDSSQLQQHRQRQEQQQPYKLPSLEEIANEVLDMTGKGQEADVSNGAPVEVRPETAEPVLTVGERLRDVIESYETARADHNGHPTPPPDQMVPKAGQISSLPLYTPPRNHQQQEQSPESKRQQDNPLSDVAVALPPPPLPSKGQTKRKRESASNITTSINTSKKSRASNGGAAEAQETADQVLAKQLQQEERGLRRRSRQS</sequence>
<dbReference type="SMART" id="SM00558">
    <property type="entry name" value="JmjC"/>
    <property type="match status" value="1"/>
</dbReference>
<evidence type="ECO:0000313" key="24">
    <source>
        <dbReference type="Proteomes" id="UP000799421"/>
    </source>
</evidence>
<dbReference type="PROSITE" id="PS01359">
    <property type="entry name" value="ZF_PHD_1"/>
    <property type="match status" value="1"/>
</dbReference>
<evidence type="ECO:0000256" key="4">
    <source>
        <dbReference type="ARBA" id="ARBA00008037"/>
    </source>
</evidence>
<feature type="region of interest" description="Disordered" evidence="20">
    <location>
        <begin position="103"/>
        <end position="128"/>
    </location>
</feature>
<evidence type="ECO:0000256" key="2">
    <source>
        <dbReference type="ARBA" id="ARBA00003909"/>
    </source>
</evidence>
<feature type="region of interest" description="Disordered" evidence="20">
    <location>
        <begin position="897"/>
        <end position="918"/>
    </location>
</feature>
<dbReference type="Proteomes" id="UP000799421">
    <property type="component" value="Unassembled WGS sequence"/>
</dbReference>
<evidence type="ECO:0000256" key="8">
    <source>
        <dbReference type="ARBA" id="ARBA00022771"/>
    </source>
</evidence>
<feature type="domain" description="PHD-type" evidence="21">
    <location>
        <begin position="348"/>
        <end position="407"/>
    </location>
</feature>
<evidence type="ECO:0000256" key="6">
    <source>
        <dbReference type="ARBA" id="ARBA00015153"/>
    </source>
</evidence>
<feature type="compositionally biased region" description="Low complexity" evidence="20">
    <location>
        <begin position="1325"/>
        <end position="1334"/>
    </location>
</feature>
<dbReference type="SUPFAM" id="SSF57903">
    <property type="entry name" value="FYVE/PHD zinc finger"/>
    <property type="match status" value="1"/>
</dbReference>
<keyword evidence="12" id="KW-0560">Oxidoreductase</keyword>
<keyword evidence="8 19" id="KW-0863">Zinc-finger</keyword>
<evidence type="ECO:0000256" key="13">
    <source>
        <dbReference type="ARBA" id="ARBA00023004"/>
    </source>
</evidence>
<feature type="region of interest" description="Disordered" evidence="20">
    <location>
        <begin position="940"/>
        <end position="970"/>
    </location>
</feature>
<evidence type="ECO:0000256" key="17">
    <source>
        <dbReference type="ARBA" id="ARBA00031083"/>
    </source>
</evidence>
<feature type="compositionally biased region" description="Polar residues" evidence="20">
    <location>
        <begin position="1269"/>
        <end position="1288"/>
    </location>
</feature>
<feature type="compositionally biased region" description="Polar residues" evidence="20">
    <location>
        <begin position="1120"/>
        <end position="1131"/>
    </location>
</feature>
<evidence type="ECO:0000256" key="10">
    <source>
        <dbReference type="ARBA" id="ARBA00022853"/>
    </source>
</evidence>
<proteinExistence type="inferred from homology"/>